<dbReference type="RefSeq" id="YP_009777804.1">
    <property type="nucleotide sequence ID" value="NC_047704.1"/>
</dbReference>
<protein>
    <submittedName>
        <fullName evidence="1">Uncharacterized protein</fullName>
    </submittedName>
</protein>
<dbReference type="EMBL" id="AP013544">
    <property type="protein sequence ID" value="BAQ94262.1"/>
    <property type="molecule type" value="Genomic_DNA"/>
</dbReference>
<evidence type="ECO:0000313" key="2">
    <source>
        <dbReference type="Proteomes" id="UP000505037"/>
    </source>
</evidence>
<keyword evidence="2" id="KW-1185">Reference proteome</keyword>
<dbReference type="InterPro" id="IPR008979">
    <property type="entry name" value="Galactose-bd-like_sf"/>
</dbReference>
<dbReference type="Proteomes" id="UP000505037">
    <property type="component" value="Segment"/>
</dbReference>
<organism evidence="1 2">
    <name type="scientific">uncultured phage_MedDCM-OCT-S45-C18</name>
    <dbReference type="NCBI Taxonomy" id="2741072"/>
    <lineage>
        <taxon>Viruses</taxon>
        <taxon>Duplodnaviria</taxon>
        <taxon>Heunggongvirae</taxon>
        <taxon>Uroviricota</taxon>
        <taxon>Caudoviricetes</taxon>
        <taxon>Autographivirales</taxon>
        <taxon>Ayaqvirus</taxon>
        <taxon>Ayaqvirus S45C18</taxon>
    </lineage>
</organism>
<name>A0A6S4P9Z6_9CAUD</name>
<accession>A0A6S4P9Z6</accession>
<proteinExistence type="predicted"/>
<evidence type="ECO:0000313" key="1">
    <source>
        <dbReference type="EMBL" id="BAQ94262.1"/>
    </source>
</evidence>
<dbReference type="KEGG" id="vg:55412341"/>
<dbReference type="GeneID" id="55412341"/>
<reference evidence="1 2" key="1">
    <citation type="journal article" date="2013" name="PLoS Genet.">
        <title>Expanding the Marine Virosphere Using Metagenomics.</title>
        <authorList>
            <person name="Mizuno C.M."/>
            <person name="Rodriguez-Valera F."/>
            <person name="Kimes N.E."/>
            <person name="Ghai R."/>
        </authorList>
    </citation>
    <scope>NUCLEOTIDE SEQUENCE [LARGE SCALE GENOMIC DNA]</scope>
    <source>
        <strain evidence="1">UvMED-CGR-U-MedDCM-OCT-S45-C18</strain>
    </source>
</reference>
<dbReference type="Gene3D" id="2.60.120.260">
    <property type="entry name" value="Galactose-binding domain-like"/>
    <property type="match status" value="2"/>
</dbReference>
<sequence>MSKKKDSLKPWLSRPTVNRSVTLPLTRPLTQRLSNLNEFHPNELDPYLLFDAQDSMIGTLENPTLDLDPSKPDTLNVITATRAGVATFTDVNGNIATAPANTVRVDQTQGAELTPTKFQRVGYTDFSQGWAAQSGVVAQGADDYQGNAVRRLTFDGVTTGGIYQTTINTIGGVSYTGSFYIRRISGSTPLYMRHGFSASGNQTAISVTTEWQQFSVTMLGASGGGNVYFGILQFGAGNDVYEITQPQFEEGTTASDFVANTTGSPKFITGATFGPRVPMILVEPSATNLVTYSEDFSNAAWIKSAVGTGVAPVVTLNAAESPDGTQNANKIVFDSGSGTTTNDLSTLEDYFNTTSGTSYTQSIYLKGESGGEKILLRNAGNSSYTTVTLTTEWARYSVTETAALNFGYYSIGLRQGLGGVVINSKITVYAYGAQVETGSVATSLIPTSGSTVTRAADDLVISGSDFSDFYNASEGTFYVESITNKADGQPFIFSADNSADSSENNTIVVYYSDTTTTTGFIRTSGSIQAVLAIGSRPSAGALSRTSLSYKTNDIEGSVDGGSVASDTSATIPTTINRLSIGTRLTLEDAYKLNGRIRRLIFWPYHSDSL</sequence>
<dbReference type="SUPFAM" id="SSF49785">
    <property type="entry name" value="Galactose-binding domain-like"/>
    <property type="match status" value="1"/>
</dbReference>